<reference evidence="1" key="1">
    <citation type="submission" date="2013-08" db="EMBL/GenBank/DDBJ databases">
        <authorList>
            <person name="Mendez C."/>
            <person name="Richter M."/>
            <person name="Ferrer M."/>
            <person name="Sanchez J."/>
        </authorList>
    </citation>
    <scope>NUCLEOTIDE SEQUENCE</scope>
</reference>
<protein>
    <submittedName>
        <fullName evidence="1">LmbE family protein</fullName>
    </submittedName>
</protein>
<dbReference type="InterPro" id="IPR024078">
    <property type="entry name" value="LmbE-like_dom_sf"/>
</dbReference>
<evidence type="ECO:0000313" key="1">
    <source>
        <dbReference type="EMBL" id="EQD30210.1"/>
    </source>
</evidence>
<dbReference type="Pfam" id="PF02585">
    <property type="entry name" value="PIG-L"/>
    <property type="match status" value="1"/>
</dbReference>
<dbReference type="GO" id="GO:0016811">
    <property type="term" value="F:hydrolase activity, acting on carbon-nitrogen (but not peptide) bonds, in linear amides"/>
    <property type="evidence" value="ECO:0007669"/>
    <property type="project" value="TreeGrafter"/>
</dbReference>
<feature type="non-terminal residue" evidence="1">
    <location>
        <position position="144"/>
    </location>
</feature>
<reference evidence="1" key="2">
    <citation type="journal article" date="2014" name="ISME J.">
        <title>Microbial stratification in low pH oxic and suboxic macroscopic growths along an acid mine drainage.</title>
        <authorList>
            <person name="Mendez-Garcia C."/>
            <person name="Mesa V."/>
            <person name="Sprenger R.R."/>
            <person name="Richter M."/>
            <person name="Diez M.S."/>
            <person name="Solano J."/>
            <person name="Bargiela R."/>
            <person name="Golyshina O.V."/>
            <person name="Manteca A."/>
            <person name="Ramos J.L."/>
            <person name="Gallego J.R."/>
            <person name="Llorente I."/>
            <person name="Martins Dos Santos V.A."/>
            <person name="Jensen O.N."/>
            <person name="Pelaez A.I."/>
            <person name="Sanchez J."/>
            <person name="Ferrer M."/>
        </authorList>
    </citation>
    <scope>NUCLEOTIDE SEQUENCE</scope>
</reference>
<gene>
    <name evidence="1" type="ORF">B1B_18518</name>
</gene>
<dbReference type="InterPro" id="IPR003737">
    <property type="entry name" value="GlcNAc_PI_deacetylase-related"/>
</dbReference>
<feature type="non-terminal residue" evidence="1">
    <location>
        <position position="1"/>
    </location>
</feature>
<sequence>TEWMFRSELTMMLVHAHPDDEVLSTGGVIHRYAREGIRIVLVTCTGGELGDGPGGVKPDQPGHDQKLVREVRRGELEASCKVLGIDHLELLGYLDSGMSGWPQNERAGSLTGTPLLEELPKLLALMDQYQPQVVVTYDERGATA</sequence>
<organism evidence="1">
    <name type="scientific">mine drainage metagenome</name>
    <dbReference type="NCBI Taxonomy" id="410659"/>
    <lineage>
        <taxon>unclassified sequences</taxon>
        <taxon>metagenomes</taxon>
        <taxon>ecological metagenomes</taxon>
    </lineage>
</organism>
<comment type="caution">
    <text evidence="1">The sequence shown here is derived from an EMBL/GenBank/DDBJ whole genome shotgun (WGS) entry which is preliminary data.</text>
</comment>
<dbReference type="AlphaFoldDB" id="T0ZK58"/>
<dbReference type="SUPFAM" id="SSF102588">
    <property type="entry name" value="LmbE-like"/>
    <property type="match status" value="1"/>
</dbReference>
<name>T0ZK58_9ZZZZ</name>
<dbReference type="EMBL" id="AUZY01012397">
    <property type="protein sequence ID" value="EQD30210.1"/>
    <property type="molecule type" value="Genomic_DNA"/>
</dbReference>
<dbReference type="PANTHER" id="PTHR12993">
    <property type="entry name" value="N-ACETYLGLUCOSAMINYL-PHOSPHATIDYLINOSITOL DE-N-ACETYLASE-RELATED"/>
    <property type="match status" value="1"/>
</dbReference>
<dbReference type="PANTHER" id="PTHR12993:SF26">
    <property type="entry name" value="1D-MYO-INOSITOL 2-ACETAMIDO-2-DEOXY-ALPHA-D-GLUCOPYRANOSIDE DEACETYLASE"/>
    <property type="match status" value="1"/>
</dbReference>
<dbReference type="Gene3D" id="3.40.50.10320">
    <property type="entry name" value="LmbE-like"/>
    <property type="match status" value="1"/>
</dbReference>
<accession>T0ZK58</accession>
<proteinExistence type="predicted"/>